<sequence length="224" mass="23625">MKKAYLRRQGFTLIELLVVITLIGVLAVAVLSALNPIEQINKGRDAAKRADSSQLLNALDRYFASNEKFPWNNYTGSTANYTTSVDLAFAGTADLVGVGVCSSGAITDANVTGAGTAGCTTNGYLINTQEVKAQFAKRSYFKSSALDADKMYLYKAVSEPSVSVCFIPASKATRDRAGGATSPLKDLNVTAGGIPTTIEICTVAPTAAEWADPTTACFVCIPEE</sequence>
<evidence type="ECO:0000256" key="2">
    <source>
        <dbReference type="ARBA" id="ARBA00022481"/>
    </source>
</evidence>
<evidence type="ECO:0008006" key="9">
    <source>
        <dbReference type="Google" id="ProtNLM"/>
    </source>
</evidence>
<dbReference type="Proteomes" id="UP000231081">
    <property type="component" value="Unassembled WGS sequence"/>
</dbReference>
<dbReference type="SUPFAM" id="SSF54523">
    <property type="entry name" value="Pili subunits"/>
    <property type="match status" value="1"/>
</dbReference>
<feature type="transmembrane region" description="Helical" evidence="6">
    <location>
        <begin position="12"/>
        <end position="34"/>
    </location>
</feature>
<dbReference type="AlphaFoldDB" id="A0A2H0B6U9"/>
<reference evidence="7 8" key="1">
    <citation type="submission" date="2017-09" db="EMBL/GenBank/DDBJ databases">
        <title>Depth-based differentiation of microbial function through sediment-hosted aquifers and enrichment of novel symbionts in the deep terrestrial subsurface.</title>
        <authorList>
            <person name="Probst A.J."/>
            <person name="Ladd B."/>
            <person name="Jarett J.K."/>
            <person name="Geller-Mcgrath D.E."/>
            <person name="Sieber C.M."/>
            <person name="Emerson J.B."/>
            <person name="Anantharaman K."/>
            <person name="Thomas B.C."/>
            <person name="Malmstrom R."/>
            <person name="Stieglmeier M."/>
            <person name="Klingl A."/>
            <person name="Woyke T."/>
            <person name="Ryan C.M."/>
            <person name="Banfield J.F."/>
        </authorList>
    </citation>
    <scope>NUCLEOTIDE SEQUENCE [LARGE SCALE GENOMIC DNA]</scope>
    <source>
        <strain evidence="7">CG23_combo_of_CG06-09_8_20_14_all_47_9</strain>
    </source>
</reference>
<dbReference type="GO" id="GO:0015627">
    <property type="term" value="C:type II protein secretion system complex"/>
    <property type="evidence" value="ECO:0007669"/>
    <property type="project" value="InterPro"/>
</dbReference>
<name>A0A2H0B6U9_9BACT</name>
<comment type="caution">
    <text evidence="7">The sequence shown here is derived from an EMBL/GenBank/DDBJ whole genome shotgun (WGS) entry which is preliminary data.</text>
</comment>
<evidence type="ECO:0000256" key="3">
    <source>
        <dbReference type="ARBA" id="ARBA00022692"/>
    </source>
</evidence>
<dbReference type="PROSITE" id="PS00409">
    <property type="entry name" value="PROKAR_NTER_METHYL"/>
    <property type="match status" value="1"/>
</dbReference>
<organism evidence="7 8">
    <name type="scientific">Candidatus Beckwithbacteria bacterium CG23_combo_of_CG06-09_8_20_14_all_47_9</name>
    <dbReference type="NCBI Taxonomy" id="1974498"/>
    <lineage>
        <taxon>Bacteria</taxon>
        <taxon>Candidatus Beckwithiibacteriota</taxon>
    </lineage>
</organism>
<keyword evidence="2" id="KW-0488">Methylation</keyword>
<dbReference type="PRINTS" id="PR00885">
    <property type="entry name" value="BCTERIALGSPH"/>
</dbReference>
<dbReference type="InterPro" id="IPR045584">
    <property type="entry name" value="Pilin-like"/>
</dbReference>
<dbReference type="InterPro" id="IPR012902">
    <property type="entry name" value="N_methyl_site"/>
</dbReference>
<dbReference type="Gene3D" id="3.30.700.10">
    <property type="entry name" value="Glycoprotein, Type 4 Pilin"/>
    <property type="match status" value="1"/>
</dbReference>
<comment type="subcellular location">
    <subcellularLocation>
        <location evidence="1">Membrane</location>
        <topology evidence="1">Single-pass membrane protein</topology>
    </subcellularLocation>
</comment>
<gene>
    <name evidence="7" type="ORF">COX09_00325</name>
</gene>
<keyword evidence="3 6" id="KW-0812">Transmembrane</keyword>
<evidence type="ECO:0000313" key="7">
    <source>
        <dbReference type="EMBL" id="PIP52658.1"/>
    </source>
</evidence>
<dbReference type="PANTHER" id="PTHR30093">
    <property type="entry name" value="GENERAL SECRETION PATHWAY PROTEIN G"/>
    <property type="match status" value="1"/>
</dbReference>
<dbReference type="NCBIfam" id="TIGR02532">
    <property type="entry name" value="IV_pilin_GFxxxE"/>
    <property type="match status" value="1"/>
</dbReference>
<dbReference type="InterPro" id="IPR002416">
    <property type="entry name" value="T2SS_protein-GspH"/>
</dbReference>
<dbReference type="GO" id="GO:0016020">
    <property type="term" value="C:membrane"/>
    <property type="evidence" value="ECO:0007669"/>
    <property type="project" value="UniProtKB-SubCell"/>
</dbReference>
<evidence type="ECO:0000256" key="4">
    <source>
        <dbReference type="ARBA" id="ARBA00022989"/>
    </source>
</evidence>
<accession>A0A2H0B6U9</accession>
<dbReference type="GO" id="GO:0015628">
    <property type="term" value="P:protein secretion by the type II secretion system"/>
    <property type="evidence" value="ECO:0007669"/>
    <property type="project" value="InterPro"/>
</dbReference>
<protein>
    <recommendedName>
        <fullName evidence="9">Type II secretion system protein GspG C-terminal domain-containing protein</fullName>
    </recommendedName>
</protein>
<dbReference type="EMBL" id="PCSQ01000006">
    <property type="protein sequence ID" value="PIP52658.1"/>
    <property type="molecule type" value="Genomic_DNA"/>
</dbReference>
<evidence type="ECO:0000256" key="1">
    <source>
        <dbReference type="ARBA" id="ARBA00004167"/>
    </source>
</evidence>
<evidence type="ECO:0000313" key="8">
    <source>
        <dbReference type="Proteomes" id="UP000231081"/>
    </source>
</evidence>
<dbReference type="PANTHER" id="PTHR30093:SF2">
    <property type="entry name" value="TYPE II SECRETION SYSTEM PROTEIN H"/>
    <property type="match status" value="1"/>
</dbReference>
<proteinExistence type="predicted"/>
<keyword evidence="4 6" id="KW-1133">Transmembrane helix</keyword>
<dbReference type="Pfam" id="PF07963">
    <property type="entry name" value="N_methyl"/>
    <property type="match status" value="1"/>
</dbReference>
<keyword evidence="5 6" id="KW-0472">Membrane</keyword>
<evidence type="ECO:0000256" key="5">
    <source>
        <dbReference type="ARBA" id="ARBA00023136"/>
    </source>
</evidence>
<evidence type="ECO:0000256" key="6">
    <source>
        <dbReference type="SAM" id="Phobius"/>
    </source>
</evidence>